<dbReference type="PANTHER" id="PTHR12480">
    <property type="entry name" value="ARGININE DEMETHYLASE AND LYSYL-HYDROXYLASE JMJD"/>
    <property type="match status" value="1"/>
</dbReference>
<dbReference type="GO" id="GO:0005737">
    <property type="term" value="C:cytoplasm"/>
    <property type="evidence" value="ECO:0007669"/>
    <property type="project" value="TreeGrafter"/>
</dbReference>
<dbReference type="AlphaFoldDB" id="A0AA42ATF7"/>
<dbReference type="PANTHER" id="PTHR12480:SF6">
    <property type="entry name" value="2-OXOGLUTARATE AND IRON-DEPENDENT OXYGENASE JMJD4"/>
    <property type="match status" value="1"/>
</dbReference>
<sequence>MGLKIGGKIARVNGKELIYEEFVKNYLEKNQPVIITGLMEDWKACNDWVTKDGLPNLSFFSSMFGNSKVQVADCGRREFTDQKRVEMSVSDFIGNWVDLFSKECGNASSCKDNDGSLLYLKDWHFVKEYSDYIAYTTPVFFRDDWLNFYLDSYMHMDETSQDKNEINCSDYRFVYMGSKGTWTPLHADVFRSYSWSANVCGRKKWHLLSPSQSQLVFDRHMKSSVYDIFEDVSETQFPGFKKAIWLECIQEQNEIIFVPSGWYHQVLNMEDTISINHNWFNAHNLSWVWELLVKDYNEAKEYIEDIRDICDDFEGLCQRNLAINTGMNFSDFFIFIIRFSLANLIQLSSLVKDHKIKIHDAPMAQHLMSNLASVKKVVSDMEDFLERLISCLDVKELLEKPDFKKLSIAMGTAYRRLRGELWEHSFDALEVDYGDFLHSIDDSHCKVYSPNDLVKLINHVAADLSTSFGEVNL</sequence>
<dbReference type="Pfam" id="PF13621">
    <property type="entry name" value="Cupin_8"/>
    <property type="match status" value="1"/>
</dbReference>
<name>A0AA42ATF7_PAPNU</name>
<feature type="domain" description="JmjC" evidence="2">
    <location>
        <begin position="126"/>
        <end position="296"/>
    </location>
</feature>
<dbReference type="PROSITE" id="PS51184">
    <property type="entry name" value="JMJC"/>
    <property type="match status" value="1"/>
</dbReference>
<dbReference type="GO" id="GO:0016706">
    <property type="term" value="F:2-oxoglutarate-dependent dioxygenase activity"/>
    <property type="evidence" value="ECO:0007669"/>
    <property type="project" value="TreeGrafter"/>
</dbReference>
<keyword evidence="4" id="KW-1185">Reference proteome</keyword>
<proteinExistence type="inferred from homology"/>
<reference evidence="3" key="1">
    <citation type="submission" date="2022-03" db="EMBL/GenBank/DDBJ databases">
        <title>A functionally conserved STORR gene fusion in Papaver species that diverged 16.8 million years ago.</title>
        <authorList>
            <person name="Catania T."/>
        </authorList>
    </citation>
    <scope>NUCLEOTIDE SEQUENCE</scope>
    <source>
        <strain evidence="3">S-191538</strain>
    </source>
</reference>
<dbReference type="SUPFAM" id="SSF51197">
    <property type="entry name" value="Clavaminate synthase-like"/>
    <property type="match status" value="1"/>
</dbReference>
<accession>A0AA42ATF7</accession>
<dbReference type="InterPro" id="IPR050910">
    <property type="entry name" value="JMJD6_ArgDemeth/LysHydrox"/>
</dbReference>
<comment type="caution">
    <text evidence="3">The sequence shown here is derived from an EMBL/GenBank/DDBJ whole genome shotgun (WGS) entry which is preliminary data.</text>
</comment>
<dbReference type="InterPro" id="IPR003347">
    <property type="entry name" value="JmjC_dom"/>
</dbReference>
<dbReference type="GO" id="GO:0005634">
    <property type="term" value="C:nucleus"/>
    <property type="evidence" value="ECO:0007669"/>
    <property type="project" value="TreeGrafter"/>
</dbReference>
<protein>
    <recommendedName>
        <fullName evidence="2">JmjC domain-containing protein</fullName>
    </recommendedName>
</protein>
<dbReference type="InterPro" id="IPR041667">
    <property type="entry name" value="Cupin_8"/>
</dbReference>
<dbReference type="GO" id="GO:0043565">
    <property type="term" value="F:sequence-specific DNA binding"/>
    <property type="evidence" value="ECO:0007669"/>
    <property type="project" value="TreeGrafter"/>
</dbReference>
<comment type="similarity">
    <text evidence="1">Belongs to the JARID1 histone demethylase family.</text>
</comment>
<evidence type="ECO:0000313" key="4">
    <source>
        <dbReference type="Proteomes" id="UP001177140"/>
    </source>
</evidence>
<organism evidence="3 4">
    <name type="scientific">Papaver nudicaule</name>
    <name type="common">Iceland poppy</name>
    <dbReference type="NCBI Taxonomy" id="74823"/>
    <lineage>
        <taxon>Eukaryota</taxon>
        <taxon>Viridiplantae</taxon>
        <taxon>Streptophyta</taxon>
        <taxon>Embryophyta</taxon>
        <taxon>Tracheophyta</taxon>
        <taxon>Spermatophyta</taxon>
        <taxon>Magnoliopsida</taxon>
        <taxon>Ranunculales</taxon>
        <taxon>Papaveraceae</taxon>
        <taxon>Papaveroideae</taxon>
        <taxon>Papaver</taxon>
    </lineage>
</organism>
<evidence type="ECO:0000259" key="2">
    <source>
        <dbReference type="PROSITE" id="PS51184"/>
    </source>
</evidence>
<gene>
    <name evidence="3" type="ORF">MKW94_002666</name>
</gene>
<evidence type="ECO:0000256" key="1">
    <source>
        <dbReference type="ARBA" id="ARBA00006801"/>
    </source>
</evidence>
<dbReference type="Gene3D" id="2.60.120.650">
    <property type="entry name" value="Cupin"/>
    <property type="match status" value="1"/>
</dbReference>
<dbReference type="EMBL" id="JAJJMA010219869">
    <property type="protein sequence ID" value="MCL7041082.1"/>
    <property type="molecule type" value="Genomic_DNA"/>
</dbReference>
<dbReference type="GO" id="GO:0045905">
    <property type="term" value="P:positive regulation of translational termination"/>
    <property type="evidence" value="ECO:0007669"/>
    <property type="project" value="TreeGrafter"/>
</dbReference>
<dbReference type="SMART" id="SM00558">
    <property type="entry name" value="JmjC"/>
    <property type="match status" value="1"/>
</dbReference>
<evidence type="ECO:0000313" key="3">
    <source>
        <dbReference type="EMBL" id="MCL7041082.1"/>
    </source>
</evidence>
<dbReference type="Proteomes" id="UP001177140">
    <property type="component" value="Unassembled WGS sequence"/>
</dbReference>